<dbReference type="CDD" id="cd18546">
    <property type="entry name" value="ABC_6TM_Rv0194_D2_like"/>
    <property type="match status" value="1"/>
</dbReference>
<dbReference type="FunFam" id="3.40.50.300:FF:000299">
    <property type="entry name" value="ABC transporter ATP-binding protein/permease"/>
    <property type="match status" value="1"/>
</dbReference>
<dbReference type="GO" id="GO:0015421">
    <property type="term" value="F:ABC-type oligopeptide transporter activity"/>
    <property type="evidence" value="ECO:0007669"/>
    <property type="project" value="TreeGrafter"/>
</dbReference>
<keyword evidence="5" id="KW-0547">Nucleotide-binding</keyword>
<dbReference type="GO" id="GO:0005524">
    <property type="term" value="F:ATP binding"/>
    <property type="evidence" value="ECO:0007669"/>
    <property type="project" value="UniProtKB-KW"/>
</dbReference>
<evidence type="ECO:0000259" key="12">
    <source>
        <dbReference type="PROSITE" id="PS50893"/>
    </source>
</evidence>
<dbReference type="Pfam" id="PF00005">
    <property type="entry name" value="ABC_tran"/>
    <property type="match status" value="1"/>
</dbReference>
<dbReference type="AlphaFoldDB" id="A0A199NTD9"/>
<evidence type="ECO:0000256" key="5">
    <source>
        <dbReference type="ARBA" id="ARBA00022741"/>
    </source>
</evidence>
<evidence type="ECO:0000259" key="13">
    <source>
        <dbReference type="PROSITE" id="PS50929"/>
    </source>
</evidence>
<evidence type="ECO:0000256" key="6">
    <source>
        <dbReference type="ARBA" id="ARBA00022840"/>
    </source>
</evidence>
<feature type="transmembrane region" description="Helical" evidence="11">
    <location>
        <begin position="78"/>
        <end position="102"/>
    </location>
</feature>
<organism evidence="14 15">
    <name type="scientific">Rothia kristinae</name>
    <dbReference type="NCBI Taxonomy" id="37923"/>
    <lineage>
        <taxon>Bacteria</taxon>
        <taxon>Bacillati</taxon>
        <taxon>Actinomycetota</taxon>
        <taxon>Actinomycetes</taxon>
        <taxon>Micrococcales</taxon>
        <taxon>Micrococcaceae</taxon>
        <taxon>Rothia</taxon>
    </lineage>
</organism>
<comment type="similarity">
    <text evidence="9">Belongs to the ABC transporter superfamily. Lipid exporter (TC 3.A.1.106) family.</text>
</comment>
<comment type="caution">
    <text evidence="14">The sequence shown here is derived from an EMBL/GenBank/DDBJ whole genome shotgun (WGS) entry which is preliminary data.</text>
</comment>
<dbReference type="EMBL" id="LJBJ02000005">
    <property type="protein sequence ID" value="OAX52354.1"/>
    <property type="molecule type" value="Genomic_DNA"/>
</dbReference>
<evidence type="ECO:0000256" key="2">
    <source>
        <dbReference type="ARBA" id="ARBA00022448"/>
    </source>
</evidence>
<keyword evidence="8 11" id="KW-0472">Membrane</keyword>
<evidence type="ECO:0000256" key="9">
    <source>
        <dbReference type="ARBA" id="ARBA00061644"/>
    </source>
</evidence>
<keyword evidence="3" id="KW-1003">Cell membrane</keyword>
<feature type="domain" description="ABC transmembrane type-1" evidence="13">
    <location>
        <begin position="39"/>
        <end position="324"/>
    </location>
</feature>
<accession>A0A199NTD9</accession>
<feature type="transmembrane region" description="Helical" evidence="11">
    <location>
        <begin position="182"/>
        <end position="199"/>
    </location>
</feature>
<keyword evidence="7 11" id="KW-1133">Transmembrane helix</keyword>
<dbReference type="Pfam" id="PF00664">
    <property type="entry name" value="ABC_membrane"/>
    <property type="match status" value="1"/>
</dbReference>
<dbReference type="PROSITE" id="PS50893">
    <property type="entry name" value="ABC_TRANSPORTER_2"/>
    <property type="match status" value="1"/>
</dbReference>
<sequence length="633" mass="68728">MGVAGEDAVRLDARQRRAVRRRSFRLLASMLRPVAWPALGTLLLVVIADGLGSLGPAITGWGIDVGFPQLQAGNPWPLVWLTLAFAGSVGISALTIYLNVLITARISQRVLYDLRRRTFRHVQRLSLEFHEKYTSGRVISRLTSDLEAMREFLDSGLSAMASSLMSMVMMSVLVVLLDWRTALVILVAMVPMVALTLWFRRASEVRYRAQRVASARLVSRFTETMTGIRAVMAFRNQPRVRREYLEQADDYRVQNLRSVQIFGLYMPGVMLIANMTVAVVLLFGGFNVLHGTLAVGTLLSLVLYTQRIFMPIMELSNFYNTLQSAASALEKVSGLLEEQPSVAEPSDPLPPGGGAEGRGAASAAGGRGAAVSGADRRDAAVSEAASSRGALRFDGVEFSYSPDAERPTLERLDLVIPAGQKVALVGRTGAGKSTVAKLVARFYDPTRGTITLDGVDLRRLRDEDLRGQIVMVTQEAFLFSGTVAQNIALGRPGATRAEIEEAARAVGADEFIRALPEGYDTDLQQRGGRVSAGQRQLLSFARAFLADPAVLILDEATASLDLPSERQVQRGLDRLLGGRTALVIAHRLSTILDADRVLVVDAGRVIEDGSPTELIAAGCTFARMNAAWEESQS</sequence>
<protein>
    <submittedName>
        <fullName evidence="14">ABC transporter</fullName>
    </submittedName>
</protein>
<dbReference type="PANTHER" id="PTHR43394:SF1">
    <property type="entry name" value="ATP-BINDING CASSETTE SUB-FAMILY B MEMBER 10, MITOCHONDRIAL"/>
    <property type="match status" value="1"/>
</dbReference>
<evidence type="ECO:0000313" key="15">
    <source>
        <dbReference type="Proteomes" id="UP000053171"/>
    </source>
</evidence>
<dbReference type="InterPro" id="IPR017871">
    <property type="entry name" value="ABC_transporter-like_CS"/>
</dbReference>
<feature type="transmembrane region" description="Helical" evidence="11">
    <location>
        <begin position="262"/>
        <end position="282"/>
    </location>
</feature>
<dbReference type="Proteomes" id="UP000053171">
    <property type="component" value="Unassembled WGS sequence"/>
</dbReference>
<keyword evidence="15" id="KW-1185">Reference proteome</keyword>
<dbReference type="GO" id="GO:0016887">
    <property type="term" value="F:ATP hydrolysis activity"/>
    <property type="evidence" value="ECO:0007669"/>
    <property type="project" value="InterPro"/>
</dbReference>
<dbReference type="GO" id="GO:0005886">
    <property type="term" value="C:plasma membrane"/>
    <property type="evidence" value="ECO:0007669"/>
    <property type="project" value="UniProtKB-SubCell"/>
</dbReference>
<dbReference type="SUPFAM" id="SSF52540">
    <property type="entry name" value="P-loop containing nucleoside triphosphate hydrolases"/>
    <property type="match status" value="1"/>
</dbReference>
<name>A0A199NTD9_9MICC</name>
<dbReference type="Gene3D" id="1.20.1560.10">
    <property type="entry name" value="ABC transporter type 1, transmembrane domain"/>
    <property type="match status" value="1"/>
</dbReference>
<evidence type="ECO:0000256" key="7">
    <source>
        <dbReference type="ARBA" id="ARBA00022989"/>
    </source>
</evidence>
<feature type="region of interest" description="Disordered" evidence="10">
    <location>
        <begin position="339"/>
        <end position="368"/>
    </location>
</feature>
<evidence type="ECO:0000313" key="14">
    <source>
        <dbReference type="EMBL" id="OAX52354.1"/>
    </source>
</evidence>
<evidence type="ECO:0000256" key="1">
    <source>
        <dbReference type="ARBA" id="ARBA00004651"/>
    </source>
</evidence>
<gene>
    <name evidence="14" type="ORF">AN277_0203925</name>
</gene>
<dbReference type="InterPro" id="IPR027417">
    <property type="entry name" value="P-loop_NTPase"/>
</dbReference>
<dbReference type="InterPro" id="IPR039421">
    <property type="entry name" value="Type_1_exporter"/>
</dbReference>
<evidence type="ECO:0000256" key="11">
    <source>
        <dbReference type="SAM" id="Phobius"/>
    </source>
</evidence>
<dbReference type="PANTHER" id="PTHR43394">
    <property type="entry name" value="ATP-DEPENDENT PERMEASE MDL1, MITOCHONDRIAL"/>
    <property type="match status" value="1"/>
</dbReference>
<feature type="domain" description="ABC transporter" evidence="12">
    <location>
        <begin position="391"/>
        <end position="627"/>
    </location>
</feature>
<dbReference type="InterPro" id="IPR003593">
    <property type="entry name" value="AAA+_ATPase"/>
</dbReference>
<dbReference type="InterPro" id="IPR036640">
    <property type="entry name" value="ABC1_TM_sf"/>
</dbReference>
<dbReference type="Gene3D" id="3.40.50.300">
    <property type="entry name" value="P-loop containing nucleotide triphosphate hydrolases"/>
    <property type="match status" value="1"/>
</dbReference>
<dbReference type="SMART" id="SM00382">
    <property type="entry name" value="AAA"/>
    <property type="match status" value="1"/>
</dbReference>
<dbReference type="PROSITE" id="PS50929">
    <property type="entry name" value="ABC_TM1F"/>
    <property type="match status" value="1"/>
</dbReference>
<keyword evidence="4 11" id="KW-0812">Transmembrane</keyword>
<feature type="transmembrane region" description="Helical" evidence="11">
    <location>
        <begin position="157"/>
        <end position="176"/>
    </location>
</feature>
<evidence type="ECO:0000256" key="10">
    <source>
        <dbReference type="SAM" id="MobiDB-lite"/>
    </source>
</evidence>
<evidence type="ECO:0000256" key="4">
    <source>
        <dbReference type="ARBA" id="ARBA00022692"/>
    </source>
</evidence>
<dbReference type="InterPro" id="IPR011527">
    <property type="entry name" value="ABC1_TM_dom"/>
</dbReference>
<evidence type="ECO:0000256" key="3">
    <source>
        <dbReference type="ARBA" id="ARBA00022475"/>
    </source>
</evidence>
<keyword evidence="2" id="KW-0813">Transport</keyword>
<reference evidence="14" key="1">
    <citation type="submission" date="2016-06" db="EMBL/GenBank/DDBJ databases">
        <title>Identification of putative biosynthetic pathways for the production of bioactive secondary metabolites by the marine actinomycete Kocuria kristinae RUTW2-3.</title>
        <authorList>
            <person name="Waterworth S.C."/>
            <person name="Walmsley T.A."/>
            <person name="Matongo T."/>
            <person name="Davies-Coleman M.T."/>
            <person name="Dorrington R.A."/>
        </authorList>
    </citation>
    <scope>NUCLEOTIDE SEQUENCE [LARGE SCALE GENOMIC DNA]</scope>
    <source>
        <strain evidence="14">RUTW2-3</strain>
    </source>
</reference>
<dbReference type="InterPro" id="IPR003439">
    <property type="entry name" value="ABC_transporter-like_ATP-bd"/>
</dbReference>
<dbReference type="SUPFAM" id="SSF90123">
    <property type="entry name" value="ABC transporter transmembrane region"/>
    <property type="match status" value="1"/>
</dbReference>
<comment type="subcellular location">
    <subcellularLocation>
        <location evidence="1">Cell membrane</location>
        <topology evidence="1">Multi-pass membrane protein</topology>
    </subcellularLocation>
</comment>
<keyword evidence="6" id="KW-0067">ATP-binding</keyword>
<proteinExistence type="inferred from homology"/>
<feature type="transmembrane region" description="Helical" evidence="11">
    <location>
        <begin position="24"/>
        <end position="47"/>
    </location>
</feature>
<evidence type="ECO:0000256" key="8">
    <source>
        <dbReference type="ARBA" id="ARBA00023136"/>
    </source>
</evidence>
<feature type="compositionally biased region" description="Low complexity" evidence="10">
    <location>
        <begin position="358"/>
        <end position="368"/>
    </location>
</feature>
<dbReference type="PROSITE" id="PS00211">
    <property type="entry name" value="ABC_TRANSPORTER_1"/>
    <property type="match status" value="1"/>
</dbReference>